<name>A0A151IXP9_9HYME</name>
<keyword evidence="2" id="KW-1185">Reference proteome</keyword>
<accession>A0A151IXP9</accession>
<proteinExistence type="predicted"/>
<reference evidence="1 2" key="1">
    <citation type="submission" date="2015-09" db="EMBL/GenBank/DDBJ databases">
        <title>Trachymyrmex cornetzi WGS genome.</title>
        <authorList>
            <person name="Nygaard S."/>
            <person name="Hu H."/>
            <person name="Boomsma J."/>
            <person name="Zhang G."/>
        </authorList>
    </citation>
    <scope>NUCLEOTIDE SEQUENCE [LARGE SCALE GENOMIC DNA]</scope>
    <source>
        <strain evidence="1">Tcor2-1</strain>
        <tissue evidence="1">Whole body</tissue>
    </source>
</reference>
<protein>
    <submittedName>
        <fullName evidence="1">Uncharacterized protein</fullName>
    </submittedName>
</protein>
<gene>
    <name evidence="1" type="ORF">ALC57_14856</name>
</gene>
<evidence type="ECO:0000313" key="2">
    <source>
        <dbReference type="Proteomes" id="UP000078492"/>
    </source>
</evidence>
<dbReference type="Proteomes" id="UP000078492">
    <property type="component" value="Unassembled WGS sequence"/>
</dbReference>
<evidence type="ECO:0000313" key="1">
    <source>
        <dbReference type="EMBL" id="KYN13010.1"/>
    </source>
</evidence>
<sequence>MSHMDIRREEYKLWRVIHNSTRVLSSTILLCCDSMSLFCHSNQMFCRSACPTTMKPMLVVPPMLLAGADFTTRDHCRPCYRRLQYRLSIIPYVKRCIKTRVTLSTFHIYLSAPVGGTADPTLARVTAAVQWSSKEREISDGFLLESSAGGSVAPRLINLAFIHVSRNFVTGSIRFYSSDCLRKNVICARNSRFCIAPTPMDVCNDR</sequence>
<dbReference type="AlphaFoldDB" id="A0A151IXP9"/>
<organism evidence="1 2">
    <name type="scientific">Trachymyrmex cornetzi</name>
    <dbReference type="NCBI Taxonomy" id="471704"/>
    <lineage>
        <taxon>Eukaryota</taxon>
        <taxon>Metazoa</taxon>
        <taxon>Ecdysozoa</taxon>
        <taxon>Arthropoda</taxon>
        <taxon>Hexapoda</taxon>
        <taxon>Insecta</taxon>
        <taxon>Pterygota</taxon>
        <taxon>Neoptera</taxon>
        <taxon>Endopterygota</taxon>
        <taxon>Hymenoptera</taxon>
        <taxon>Apocrita</taxon>
        <taxon>Aculeata</taxon>
        <taxon>Formicoidea</taxon>
        <taxon>Formicidae</taxon>
        <taxon>Myrmicinae</taxon>
        <taxon>Trachymyrmex</taxon>
    </lineage>
</organism>
<dbReference type="EMBL" id="KQ980796">
    <property type="protein sequence ID" value="KYN13010.1"/>
    <property type="molecule type" value="Genomic_DNA"/>
</dbReference>